<sequence>MSLIPSGNLLATVNTTQLTKAAPKDSGTIIAVDMSLGSFVHIVGPPISTYILMHFGYSSVLIVSSIMCCVLAACLRAEVL</sequence>
<comment type="caution">
    <text evidence="2">The sequence shown here is derived from an EMBL/GenBank/DDBJ whole genome shotgun (WGS) entry which is preliminary data.</text>
</comment>
<keyword evidence="1" id="KW-0472">Membrane</keyword>
<keyword evidence="1" id="KW-0812">Transmembrane</keyword>
<keyword evidence="3" id="KW-1185">Reference proteome</keyword>
<keyword evidence="1" id="KW-1133">Transmembrane helix</keyword>
<dbReference type="Proteomes" id="UP001190700">
    <property type="component" value="Unassembled WGS sequence"/>
</dbReference>
<evidence type="ECO:0000313" key="2">
    <source>
        <dbReference type="EMBL" id="KAK3237117.1"/>
    </source>
</evidence>
<dbReference type="EMBL" id="LGRX02034701">
    <property type="protein sequence ID" value="KAK3237117.1"/>
    <property type="molecule type" value="Genomic_DNA"/>
</dbReference>
<dbReference type="GO" id="GO:0005635">
    <property type="term" value="C:nuclear envelope"/>
    <property type="evidence" value="ECO:0007669"/>
    <property type="project" value="TreeGrafter"/>
</dbReference>
<organism evidence="2 3">
    <name type="scientific">Cymbomonas tetramitiformis</name>
    <dbReference type="NCBI Taxonomy" id="36881"/>
    <lineage>
        <taxon>Eukaryota</taxon>
        <taxon>Viridiplantae</taxon>
        <taxon>Chlorophyta</taxon>
        <taxon>Pyramimonadophyceae</taxon>
        <taxon>Pyramimonadales</taxon>
        <taxon>Pyramimonadaceae</taxon>
        <taxon>Cymbomonas</taxon>
    </lineage>
</organism>
<proteinExistence type="predicted"/>
<name>A0AAE0BK42_9CHLO</name>
<dbReference type="Gene3D" id="1.20.1250.20">
    <property type="entry name" value="MFS general substrate transporter like domains"/>
    <property type="match status" value="1"/>
</dbReference>
<gene>
    <name evidence="2" type="ORF">CYMTET_52783</name>
</gene>
<protein>
    <submittedName>
        <fullName evidence="2">Uncharacterized protein</fullName>
    </submittedName>
</protein>
<dbReference type="SUPFAM" id="SSF103473">
    <property type="entry name" value="MFS general substrate transporter"/>
    <property type="match status" value="1"/>
</dbReference>
<reference evidence="2 3" key="1">
    <citation type="journal article" date="2015" name="Genome Biol. Evol.">
        <title>Comparative Genomics of a Bacterivorous Green Alga Reveals Evolutionary Causalities and Consequences of Phago-Mixotrophic Mode of Nutrition.</title>
        <authorList>
            <person name="Burns J.A."/>
            <person name="Paasch A."/>
            <person name="Narechania A."/>
            <person name="Kim E."/>
        </authorList>
    </citation>
    <scope>NUCLEOTIDE SEQUENCE [LARGE SCALE GENOMIC DNA]</scope>
    <source>
        <strain evidence="2 3">PLY_AMNH</strain>
    </source>
</reference>
<dbReference type="AlphaFoldDB" id="A0AAE0BK42"/>
<dbReference type="PANTHER" id="PTHR24002">
    <property type="entry name" value="SOLUTE CARRIER FAMILY 22 MEMBER 18"/>
    <property type="match status" value="1"/>
</dbReference>
<evidence type="ECO:0000313" key="3">
    <source>
        <dbReference type="Proteomes" id="UP001190700"/>
    </source>
</evidence>
<accession>A0AAE0BK42</accession>
<evidence type="ECO:0000256" key="1">
    <source>
        <dbReference type="SAM" id="Phobius"/>
    </source>
</evidence>
<feature type="transmembrane region" description="Helical" evidence="1">
    <location>
        <begin position="55"/>
        <end position="75"/>
    </location>
</feature>
<dbReference type="InterPro" id="IPR036259">
    <property type="entry name" value="MFS_trans_sf"/>
</dbReference>
<dbReference type="PANTHER" id="PTHR24002:SF3">
    <property type="entry name" value="SOLUTE CARRIER FAMILY 22 MEMBER 18"/>
    <property type="match status" value="1"/>
</dbReference>